<evidence type="ECO:0000256" key="3">
    <source>
        <dbReference type="RuleBase" id="RU000363"/>
    </source>
</evidence>
<keyword evidence="6" id="KW-1185">Reference proteome</keyword>
<sequence length="285" mass="30654">MKNTGPKRLLVTGGASGIGASIGRLAAERGHRVMIADIDADGAEVVAREIGNAARSTMLDIRSSEQWERAIALCNQELGGLDVLINNAGIVHTGLARNVALSAHQQTFDVNTMGPIRGMLAALPFFRAQGSGQFVTVCSMTSFLPFPGLASYAASKHALRAFHHALALEERETPLSFTIVHPTSTETPMLQQEAQSDEAPMAFLSEAVTPDYVAEIVLTAMRKKTVEVFMPPEQARPVRSLGTNPRRLRKVIALAEAAGRRNLDARRASEDERASEETVTDGIPS</sequence>
<dbReference type="SUPFAM" id="SSF51735">
    <property type="entry name" value="NAD(P)-binding Rossmann-fold domains"/>
    <property type="match status" value="1"/>
</dbReference>
<reference evidence="5 6" key="1">
    <citation type="submission" date="2024-05" db="EMBL/GenBank/DDBJ databases">
        <authorList>
            <person name="Liu Q."/>
            <person name="Xin Y.-H."/>
        </authorList>
    </citation>
    <scope>NUCLEOTIDE SEQUENCE [LARGE SCALE GENOMIC DNA]</scope>
    <source>
        <strain evidence="5 6">CGMCC 1.10181</strain>
    </source>
</reference>
<keyword evidence="2 5" id="KW-0560">Oxidoreductase</keyword>
<protein>
    <submittedName>
        <fullName evidence="5">SDR family oxidoreductase</fullName>
        <ecNumber evidence="5">1.-.-.-</ecNumber>
    </submittedName>
</protein>
<dbReference type="InterPro" id="IPR002347">
    <property type="entry name" value="SDR_fam"/>
</dbReference>
<dbReference type="Pfam" id="PF00106">
    <property type="entry name" value="adh_short"/>
    <property type="match status" value="1"/>
</dbReference>
<evidence type="ECO:0000313" key="5">
    <source>
        <dbReference type="EMBL" id="MEN2792186.1"/>
    </source>
</evidence>
<dbReference type="CDD" id="cd05233">
    <property type="entry name" value="SDR_c"/>
    <property type="match status" value="1"/>
</dbReference>
<dbReference type="PRINTS" id="PR00081">
    <property type="entry name" value="GDHRDH"/>
</dbReference>
<evidence type="ECO:0000256" key="2">
    <source>
        <dbReference type="ARBA" id="ARBA00023002"/>
    </source>
</evidence>
<gene>
    <name evidence="5" type="ORF">ABC974_21325</name>
</gene>
<evidence type="ECO:0000313" key="6">
    <source>
        <dbReference type="Proteomes" id="UP001419910"/>
    </source>
</evidence>
<dbReference type="InterPro" id="IPR020904">
    <property type="entry name" value="Sc_DH/Rdtase_CS"/>
</dbReference>
<feature type="compositionally biased region" description="Basic and acidic residues" evidence="4">
    <location>
        <begin position="260"/>
        <end position="276"/>
    </location>
</feature>
<evidence type="ECO:0000256" key="4">
    <source>
        <dbReference type="SAM" id="MobiDB-lite"/>
    </source>
</evidence>
<dbReference type="Proteomes" id="UP001419910">
    <property type="component" value="Unassembled WGS sequence"/>
</dbReference>
<comment type="caution">
    <text evidence="5">The sequence shown here is derived from an EMBL/GenBank/DDBJ whole genome shotgun (WGS) entry which is preliminary data.</text>
</comment>
<proteinExistence type="inferred from homology"/>
<dbReference type="EC" id="1.-.-.-" evidence="5"/>
<dbReference type="InterPro" id="IPR036291">
    <property type="entry name" value="NAD(P)-bd_dom_sf"/>
</dbReference>
<feature type="region of interest" description="Disordered" evidence="4">
    <location>
        <begin position="260"/>
        <end position="285"/>
    </location>
</feature>
<dbReference type="PROSITE" id="PS00061">
    <property type="entry name" value="ADH_SHORT"/>
    <property type="match status" value="1"/>
</dbReference>
<dbReference type="RefSeq" id="WP_343888447.1">
    <property type="nucleotide sequence ID" value="NZ_BAAAEH010000009.1"/>
</dbReference>
<dbReference type="PANTHER" id="PTHR44196:SF1">
    <property type="entry name" value="DEHYDROGENASE_REDUCTASE SDR FAMILY MEMBER 7B"/>
    <property type="match status" value="1"/>
</dbReference>
<accession>A0ABU9Y8P9</accession>
<evidence type="ECO:0000256" key="1">
    <source>
        <dbReference type="ARBA" id="ARBA00006484"/>
    </source>
</evidence>
<dbReference type="Gene3D" id="3.40.50.720">
    <property type="entry name" value="NAD(P)-binding Rossmann-like Domain"/>
    <property type="match status" value="1"/>
</dbReference>
<organism evidence="5 6">
    <name type="scientific">Sphingomonas oligophenolica</name>
    <dbReference type="NCBI Taxonomy" id="301154"/>
    <lineage>
        <taxon>Bacteria</taxon>
        <taxon>Pseudomonadati</taxon>
        <taxon>Pseudomonadota</taxon>
        <taxon>Alphaproteobacteria</taxon>
        <taxon>Sphingomonadales</taxon>
        <taxon>Sphingomonadaceae</taxon>
        <taxon>Sphingomonas</taxon>
    </lineage>
</organism>
<dbReference type="PANTHER" id="PTHR44196">
    <property type="entry name" value="DEHYDROGENASE/REDUCTASE SDR FAMILY MEMBER 7B"/>
    <property type="match status" value="1"/>
</dbReference>
<dbReference type="GO" id="GO:0016491">
    <property type="term" value="F:oxidoreductase activity"/>
    <property type="evidence" value="ECO:0007669"/>
    <property type="project" value="UniProtKB-KW"/>
</dbReference>
<name>A0ABU9Y8P9_9SPHN</name>
<comment type="similarity">
    <text evidence="1 3">Belongs to the short-chain dehydrogenases/reductases (SDR) family.</text>
</comment>
<dbReference type="PRINTS" id="PR00080">
    <property type="entry name" value="SDRFAMILY"/>
</dbReference>
<dbReference type="EMBL" id="JBDIME010000025">
    <property type="protein sequence ID" value="MEN2792186.1"/>
    <property type="molecule type" value="Genomic_DNA"/>
</dbReference>